<dbReference type="InParanoid" id="H2XRK0"/>
<dbReference type="EMBL" id="EAAA01001478">
    <property type="status" value="NOT_ANNOTATED_CDS"/>
    <property type="molecule type" value="Genomic_DNA"/>
</dbReference>
<sequence length="34" mass="3851">MITGCHGFNGSNYPFIFQTLISIGHTMDYENLND</sequence>
<dbReference type="HOGENOM" id="CLU_3376909_0_0_1"/>
<evidence type="ECO:0000313" key="1">
    <source>
        <dbReference type="Ensembl" id="ENSCINP00000032284.1"/>
    </source>
</evidence>
<dbReference type="Ensembl" id="ENSCINT00000033915.1">
    <property type="protein sequence ID" value="ENSCINP00000032284.1"/>
    <property type="gene ID" value="ENSCING00000022421.1"/>
</dbReference>
<proteinExistence type="predicted"/>
<dbReference type="Proteomes" id="UP000008144">
    <property type="component" value="Chromosome 2"/>
</dbReference>
<keyword evidence="2" id="KW-1185">Reference proteome</keyword>
<accession>H2XRK0</accession>
<reference evidence="1" key="2">
    <citation type="journal article" date="2008" name="Genome Biol.">
        <title>Improved genome assembly and evidence-based global gene model set for the chordate Ciona intestinalis: new insight into intron and operon populations.</title>
        <authorList>
            <person name="Satou Y."/>
            <person name="Mineta K."/>
            <person name="Ogasawara M."/>
            <person name="Sasakura Y."/>
            <person name="Shoguchi E."/>
            <person name="Ueno K."/>
            <person name="Yamada L."/>
            <person name="Matsumoto J."/>
            <person name="Wasserscheid J."/>
            <person name="Dewar K."/>
            <person name="Wiley G.B."/>
            <person name="Macmil S.L."/>
            <person name="Roe B.A."/>
            <person name="Zeller R.W."/>
            <person name="Hastings K.E."/>
            <person name="Lemaire P."/>
            <person name="Lindquist E."/>
            <person name="Endo T."/>
            <person name="Hotta K."/>
            <person name="Inaba K."/>
        </authorList>
    </citation>
    <scope>NUCLEOTIDE SEQUENCE [LARGE SCALE GENOMIC DNA]</scope>
    <source>
        <strain evidence="1">wild type</strain>
    </source>
</reference>
<reference evidence="2" key="1">
    <citation type="journal article" date="2002" name="Science">
        <title>The draft genome of Ciona intestinalis: insights into chordate and vertebrate origins.</title>
        <authorList>
            <person name="Dehal P."/>
            <person name="Satou Y."/>
            <person name="Campbell R.K."/>
            <person name="Chapman J."/>
            <person name="Degnan B."/>
            <person name="De Tomaso A."/>
            <person name="Davidson B."/>
            <person name="Di Gregorio A."/>
            <person name="Gelpke M."/>
            <person name="Goodstein D.M."/>
            <person name="Harafuji N."/>
            <person name="Hastings K.E."/>
            <person name="Ho I."/>
            <person name="Hotta K."/>
            <person name="Huang W."/>
            <person name="Kawashima T."/>
            <person name="Lemaire P."/>
            <person name="Martinez D."/>
            <person name="Meinertzhagen I.A."/>
            <person name="Necula S."/>
            <person name="Nonaka M."/>
            <person name="Putnam N."/>
            <person name="Rash S."/>
            <person name="Saiga H."/>
            <person name="Satake M."/>
            <person name="Terry A."/>
            <person name="Yamada L."/>
            <person name="Wang H.G."/>
            <person name="Awazu S."/>
            <person name="Azumi K."/>
            <person name="Boore J."/>
            <person name="Branno M."/>
            <person name="Chin-Bow S."/>
            <person name="DeSantis R."/>
            <person name="Doyle S."/>
            <person name="Francino P."/>
            <person name="Keys D.N."/>
            <person name="Haga S."/>
            <person name="Hayashi H."/>
            <person name="Hino K."/>
            <person name="Imai K.S."/>
            <person name="Inaba K."/>
            <person name="Kano S."/>
            <person name="Kobayashi K."/>
            <person name="Kobayashi M."/>
            <person name="Lee B.I."/>
            <person name="Makabe K.W."/>
            <person name="Manohar C."/>
            <person name="Matassi G."/>
            <person name="Medina M."/>
            <person name="Mochizuki Y."/>
            <person name="Mount S."/>
            <person name="Morishita T."/>
            <person name="Miura S."/>
            <person name="Nakayama A."/>
            <person name="Nishizaka S."/>
            <person name="Nomoto H."/>
            <person name="Ohta F."/>
            <person name="Oishi K."/>
            <person name="Rigoutsos I."/>
            <person name="Sano M."/>
            <person name="Sasaki A."/>
            <person name="Sasakura Y."/>
            <person name="Shoguchi E."/>
            <person name="Shin-i T."/>
            <person name="Spagnuolo A."/>
            <person name="Stainier D."/>
            <person name="Suzuki M.M."/>
            <person name="Tassy O."/>
            <person name="Takatori N."/>
            <person name="Tokuoka M."/>
            <person name="Yagi K."/>
            <person name="Yoshizaki F."/>
            <person name="Wada S."/>
            <person name="Zhang C."/>
            <person name="Hyatt P.D."/>
            <person name="Larimer F."/>
            <person name="Detter C."/>
            <person name="Doggett N."/>
            <person name="Glavina T."/>
            <person name="Hawkins T."/>
            <person name="Richardson P."/>
            <person name="Lucas S."/>
            <person name="Kohara Y."/>
            <person name="Levine M."/>
            <person name="Satoh N."/>
            <person name="Rokhsar D.S."/>
        </authorList>
    </citation>
    <scope>NUCLEOTIDE SEQUENCE [LARGE SCALE GENOMIC DNA]</scope>
</reference>
<reference evidence="1" key="4">
    <citation type="submission" date="2025-09" db="UniProtKB">
        <authorList>
            <consortium name="Ensembl"/>
        </authorList>
    </citation>
    <scope>IDENTIFICATION</scope>
</reference>
<name>H2XRK0_CIOIN</name>
<dbReference type="AlphaFoldDB" id="H2XRK0"/>
<evidence type="ECO:0000313" key="2">
    <source>
        <dbReference type="Proteomes" id="UP000008144"/>
    </source>
</evidence>
<reference evidence="1" key="3">
    <citation type="submission" date="2025-08" db="UniProtKB">
        <authorList>
            <consortium name="Ensembl"/>
        </authorList>
    </citation>
    <scope>IDENTIFICATION</scope>
</reference>
<protein>
    <submittedName>
        <fullName evidence="1">Uncharacterized protein</fullName>
    </submittedName>
</protein>
<organism evidence="1 2">
    <name type="scientific">Ciona intestinalis</name>
    <name type="common">Transparent sea squirt</name>
    <name type="synonym">Ascidia intestinalis</name>
    <dbReference type="NCBI Taxonomy" id="7719"/>
    <lineage>
        <taxon>Eukaryota</taxon>
        <taxon>Metazoa</taxon>
        <taxon>Chordata</taxon>
        <taxon>Tunicata</taxon>
        <taxon>Ascidiacea</taxon>
        <taxon>Phlebobranchia</taxon>
        <taxon>Cionidae</taxon>
        <taxon>Ciona</taxon>
    </lineage>
</organism>